<keyword evidence="1" id="KW-1133">Transmembrane helix</keyword>
<proteinExistence type="predicted"/>
<evidence type="ECO:0000256" key="1">
    <source>
        <dbReference type="SAM" id="Phobius"/>
    </source>
</evidence>
<dbReference type="EMBL" id="LN555523">
    <property type="protein sequence ID" value="CED94952.1"/>
    <property type="molecule type" value="Genomic_DNA"/>
</dbReference>
<feature type="transmembrane region" description="Helical" evidence="1">
    <location>
        <begin position="114"/>
        <end position="136"/>
    </location>
</feature>
<protein>
    <submittedName>
        <fullName evidence="2">Membrane protein</fullName>
    </submittedName>
</protein>
<feature type="transmembrane region" description="Helical" evidence="1">
    <location>
        <begin position="77"/>
        <end position="102"/>
    </location>
</feature>
<evidence type="ECO:0000313" key="2">
    <source>
        <dbReference type="EMBL" id="CED94952.1"/>
    </source>
</evidence>
<dbReference type="GO" id="GO:0022857">
    <property type="term" value="F:transmembrane transporter activity"/>
    <property type="evidence" value="ECO:0007669"/>
    <property type="project" value="InterPro"/>
</dbReference>
<reference evidence="2 3" key="1">
    <citation type="submission" date="2014-04" db="EMBL/GenBank/DDBJ databases">
        <authorList>
            <person name="Hornung B.V."/>
        </authorList>
    </citation>
    <scope>NUCLEOTIDE SEQUENCE [LARGE SCALE GENOMIC DNA]</scope>
    <source>
        <strain evidence="2 3">CRIB</strain>
    </source>
</reference>
<evidence type="ECO:0000313" key="3">
    <source>
        <dbReference type="Proteomes" id="UP000245622"/>
    </source>
</evidence>
<keyword evidence="1" id="KW-0812">Transmembrane</keyword>
<accession>A0A1V1I3W3</accession>
<dbReference type="Proteomes" id="UP000245622">
    <property type="component" value="Chromosome 1"/>
</dbReference>
<dbReference type="GeneID" id="82206419"/>
<keyword evidence="1" id="KW-0472">Membrane</keyword>
<feature type="transmembrane region" description="Helical" evidence="1">
    <location>
        <begin position="148"/>
        <end position="173"/>
    </location>
</feature>
<sequence length="223" mass="23852">MRNLESSEVEVLSPSEVEIVMESPKDSKVKLRQKKKTDVRRMAIIGVLSAISIMLSMTPLGFIPIGPTNATIMHIPVIIGAIIEGPVVGITVGFIFGATSLLKALTMPTITSFAFVNPLVSVLPRMLIGIVAYYVYKLTIKFTKNVFVSGWITGVMGSLVNTAVVLGMIYILYGARYAEALGESASAAKTLILTLVATNGIPESIVGGFVVSAVCVVFNKRKK</sequence>
<dbReference type="Pfam" id="PF12822">
    <property type="entry name" value="ECF_trnsprt"/>
    <property type="match status" value="1"/>
</dbReference>
<dbReference type="KEGG" id="ril:CRIB_2356"/>
<organism evidence="2 3">
    <name type="scientific">Romboutsia ilealis</name>
    <dbReference type="NCBI Taxonomy" id="1115758"/>
    <lineage>
        <taxon>Bacteria</taxon>
        <taxon>Bacillati</taxon>
        <taxon>Bacillota</taxon>
        <taxon>Clostridia</taxon>
        <taxon>Peptostreptococcales</taxon>
        <taxon>Peptostreptococcaceae</taxon>
        <taxon>Romboutsia</taxon>
    </lineage>
</organism>
<gene>
    <name evidence="2" type="ORF">CRIB_2356</name>
</gene>
<dbReference type="RefSeq" id="WP_330404872.1">
    <property type="nucleotide sequence ID" value="NZ_LN555523.1"/>
</dbReference>
<dbReference type="AlphaFoldDB" id="A0A1V1I3W3"/>
<keyword evidence="3" id="KW-1185">Reference proteome</keyword>
<feature type="transmembrane region" description="Helical" evidence="1">
    <location>
        <begin position="42"/>
        <end position="65"/>
    </location>
</feature>
<dbReference type="InterPro" id="IPR024529">
    <property type="entry name" value="ECF_trnsprt_substrate-spec"/>
</dbReference>
<name>A0A1V1I3W3_9FIRM</name>
<dbReference type="Gene3D" id="1.10.1760.20">
    <property type="match status" value="1"/>
</dbReference>